<evidence type="ECO:0000313" key="2">
    <source>
        <dbReference type="EMBL" id="KAB1226095.1"/>
    </source>
</evidence>
<proteinExistence type="predicted"/>
<feature type="region of interest" description="Disordered" evidence="1">
    <location>
        <begin position="1"/>
        <end position="20"/>
    </location>
</feature>
<evidence type="ECO:0000313" key="3">
    <source>
        <dbReference type="Proteomes" id="UP000516437"/>
    </source>
</evidence>
<accession>A0A6A1WLB8</accession>
<comment type="caution">
    <text evidence="2">The sequence shown here is derived from an EMBL/GenBank/DDBJ whole genome shotgun (WGS) entry which is preliminary data.</text>
</comment>
<evidence type="ECO:0000256" key="1">
    <source>
        <dbReference type="SAM" id="MobiDB-lite"/>
    </source>
</evidence>
<feature type="region of interest" description="Disordered" evidence="1">
    <location>
        <begin position="43"/>
        <end position="67"/>
    </location>
</feature>
<protein>
    <submittedName>
        <fullName evidence="2">Uncharacterized protein</fullName>
    </submittedName>
</protein>
<name>A0A6A1WLB8_9ROSI</name>
<sequence length="67" mass="7319">MVTGESKLNNRNRRSLPPTRGCIMINILRSMAVTIRRVLAGFGQKHSDTGTETEGYPSSTSTGPVRN</sequence>
<gene>
    <name evidence="2" type="ORF">CJ030_MR1G008537</name>
</gene>
<organism evidence="2 3">
    <name type="scientific">Morella rubra</name>
    <name type="common">Chinese bayberry</name>
    <dbReference type="NCBI Taxonomy" id="262757"/>
    <lineage>
        <taxon>Eukaryota</taxon>
        <taxon>Viridiplantae</taxon>
        <taxon>Streptophyta</taxon>
        <taxon>Embryophyta</taxon>
        <taxon>Tracheophyta</taxon>
        <taxon>Spermatophyta</taxon>
        <taxon>Magnoliopsida</taxon>
        <taxon>eudicotyledons</taxon>
        <taxon>Gunneridae</taxon>
        <taxon>Pentapetalae</taxon>
        <taxon>rosids</taxon>
        <taxon>fabids</taxon>
        <taxon>Fagales</taxon>
        <taxon>Myricaceae</taxon>
        <taxon>Morella</taxon>
    </lineage>
</organism>
<reference evidence="2 3" key="1">
    <citation type="journal article" date="2019" name="Plant Biotechnol. J.">
        <title>The red bayberry genome and genetic basis of sex determination.</title>
        <authorList>
            <person name="Jia H.M."/>
            <person name="Jia H.J."/>
            <person name="Cai Q.L."/>
            <person name="Wang Y."/>
            <person name="Zhao H.B."/>
            <person name="Yang W.F."/>
            <person name="Wang G.Y."/>
            <person name="Li Y.H."/>
            <person name="Zhan D.L."/>
            <person name="Shen Y.T."/>
            <person name="Niu Q.F."/>
            <person name="Chang L."/>
            <person name="Qiu J."/>
            <person name="Zhao L."/>
            <person name="Xie H.B."/>
            <person name="Fu W.Y."/>
            <person name="Jin J."/>
            <person name="Li X.W."/>
            <person name="Jiao Y."/>
            <person name="Zhou C.C."/>
            <person name="Tu T."/>
            <person name="Chai C.Y."/>
            <person name="Gao J.L."/>
            <person name="Fan L.J."/>
            <person name="van de Weg E."/>
            <person name="Wang J.Y."/>
            <person name="Gao Z.S."/>
        </authorList>
    </citation>
    <scope>NUCLEOTIDE SEQUENCE [LARGE SCALE GENOMIC DNA]</scope>
    <source>
        <tissue evidence="2">Leaves</tissue>
    </source>
</reference>
<dbReference type="AlphaFoldDB" id="A0A6A1WLB8"/>
<dbReference type="EMBL" id="RXIC02000019">
    <property type="protein sequence ID" value="KAB1226095.1"/>
    <property type="molecule type" value="Genomic_DNA"/>
</dbReference>
<feature type="compositionally biased region" description="Polar residues" evidence="1">
    <location>
        <begin position="50"/>
        <end position="67"/>
    </location>
</feature>
<keyword evidence="3" id="KW-1185">Reference proteome</keyword>
<dbReference type="Proteomes" id="UP000516437">
    <property type="component" value="Chromosome 1"/>
</dbReference>